<keyword evidence="4 10" id="KW-0812">Transmembrane</keyword>
<dbReference type="PANTHER" id="PTHR13018">
    <property type="entry name" value="PROBABLE MEMBRANE PROTEIN DUF221-RELATED"/>
    <property type="match status" value="1"/>
</dbReference>
<feature type="transmembrane region" description="Helical" evidence="10">
    <location>
        <begin position="643"/>
        <end position="673"/>
    </location>
</feature>
<proteinExistence type="inferred from homology"/>
<dbReference type="Gene3D" id="1.20.5.170">
    <property type="match status" value="1"/>
</dbReference>
<evidence type="ECO:0000256" key="10">
    <source>
        <dbReference type="SAM" id="Phobius"/>
    </source>
</evidence>
<keyword evidence="13" id="KW-1185">Reference proteome</keyword>
<dbReference type="Pfam" id="PF13967">
    <property type="entry name" value="RSN1_TM"/>
    <property type="match status" value="1"/>
</dbReference>
<keyword evidence="5 10" id="KW-1133">Transmembrane helix</keyword>
<evidence type="ECO:0000256" key="5">
    <source>
        <dbReference type="ARBA" id="ARBA00022989"/>
    </source>
</evidence>
<feature type="coiled-coil region" evidence="8">
    <location>
        <begin position="1089"/>
        <end position="1116"/>
    </location>
</feature>
<keyword evidence="7" id="KW-0406">Ion transport</keyword>
<keyword evidence="7" id="KW-0407">Ion channel</keyword>
<comment type="similarity">
    <text evidence="2">Belongs to the CSC1 (TC 1.A.17) family.</text>
</comment>
<feature type="transmembrane region" description="Helical" evidence="10">
    <location>
        <begin position="731"/>
        <end position="746"/>
    </location>
</feature>
<name>A0A9E7G539_9LILI</name>
<keyword evidence="3" id="KW-0813">Transport</keyword>
<comment type="subcellular location">
    <subcellularLocation>
        <location evidence="1">Membrane</location>
        <topology evidence="1">Multi-pass membrane protein</topology>
    </subcellularLocation>
</comment>
<dbReference type="Pfam" id="PF02714">
    <property type="entry name" value="RSN1_7TM"/>
    <property type="match status" value="2"/>
</dbReference>
<dbReference type="PROSITE" id="PS00036">
    <property type="entry name" value="BZIP_BASIC"/>
    <property type="match status" value="1"/>
</dbReference>
<protein>
    <recommendedName>
        <fullName evidence="11">BZIP domain-containing protein</fullName>
    </recommendedName>
</protein>
<evidence type="ECO:0000256" key="4">
    <source>
        <dbReference type="ARBA" id="ARBA00022692"/>
    </source>
</evidence>
<feature type="transmembrane region" description="Helical" evidence="10">
    <location>
        <begin position="20"/>
        <end position="42"/>
    </location>
</feature>
<dbReference type="EMBL" id="CP097507">
    <property type="protein sequence ID" value="URE07860.1"/>
    <property type="molecule type" value="Genomic_DNA"/>
</dbReference>
<dbReference type="Proteomes" id="UP001055439">
    <property type="component" value="Chromosome 5"/>
</dbReference>
<dbReference type="GO" id="GO:0005886">
    <property type="term" value="C:plasma membrane"/>
    <property type="evidence" value="ECO:0007669"/>
    <property type="project" value="TreeGrafter"/>
</dbReference>
<evidence type="ECO:0000256" key="1">
    <source>
        <dbReference type="ARBA" id="ARBA00004141"/>
    </source>
</evidence>
<keyword evidence="6 10" id="KW-0472">Membrane</keyword>
<evidence type="ECO:0000256" key="6">
    <source>
        <dbReference type="ARBA" id="ARBA00023136"/>
    </source>
</evidence>
<evidence type="ECO:0000256" key="2">
    <source>
        <dbReference type="ARBA" id="ARBA00007779"/>
    </source>
</evidence>
<feature type="transmembrane region" description="Helical" evidence="10">
    <location>
        <begin position="134"/>
        <end position="154"/>
    </location>
</feature>
<evidence type="ECO:0000256" key="9">
    <source>
        <dbReference type="SAM" id="MobiDB-lite"/>
    </source>
</evidence>
<evidence type="ECO:0000313" key="13">
    <source>
        <dbReference type="Proteomes" id="UP001055439"/>
    </source>
</evidence>
<keyword evidence="8" id="KW-0175">Coiled coil</keyword>
<dbReference type="InterPro" id="IPR045122">
    <property type="entry name" value="Csc1-like"/>
</dbReference>
<dbReference type="GO" id="GO:0003700">
    <property type="term" value="F:DNA-binding transcription factor activity"/>
    <property type="evidence" value="ECO:0007669"/>
    <property type="project" value="InterPro"/>
</dbReference>
<dbReference type="Pfam" id="PF14703">
    <property type="entry name" value="PHM7_cyt"/>
    <property type="match status" value="1"/>
</dbReference>
<dbReference type="InterPro" id="IPR003864">
    <property type="entry name" value="CSC1/OSCA1-like_7TM"/>
</dbReference>
<feature type="transmembrane region" description="Helical" evidence="10">
    <location>
        <begin position="91"/>
        <end position="114"/>
    </location>
</feature>
<feature type="transmembrane region" description="Helical" evidence="10">
    <location>
        <begin position="483"/>
        <end position="502"/>
    </location>
</feature>
<reference evidence="12" key="1">
    <citation type="submission" date="2022-05" db="EMBL/GenBank/DDBJ databases">
        <title>The Musa troglodytarum L. genome provides insights into the mechanism of non-climacteric behaviour and enrichment of carotenoids.</title>
        <authorList>
            <person name="Wang J."/>
        </authorList>
    </citation>
    <scope>NUCLEOTIDE SEQUENCE</scope>
    <source>
        <tissue evidence="12">Leaf</tissue>
    </source>
</reference>
<feature type="transmembrane region" description="Helical" evidence="10">
    <location>
        <begin position="543"/>
        <end position="565"/>
    </location>
</feature>
<dbReference type="AlphaFoldDB" id="A0A9E7G539"/>
<feature type="transmembrane region" description="Helical" evidence="10">
    <location>
        <begin position="706"/>
        <end position="724"/>
    </location>
</feature>
<dbReference type="OrthoDB" id="1689567at2759"/>
<evidence type="ECO:0000259" key="11">
    <source>
        <dbReference type="PROSITE" id="PS00036"/>
    </source>
</evidence>
<dbReference type="InterPro" id="IPR004827">
    <property type="entry name" value="bZIP"/>
</dbReference>
<dbReference type="CDD" id="cd14707">
    <property type="entry name" value="bZIP_plant_BZIP46"/>
    <property type="match status" value="1"/>
</dbReference>
<dbReference type="PANTHER" id="PTHR13018:SF114">
    <property type="entry name" value="EXPRESSED PROTEIN"/>
    <property type="match status" value="1"/>
</dbReference>
<dbReference type="InterPro" id="IPR027815">
    <property type="entry name" value="CSC1/OSCA1-like_cyt"/>
</dbReference>
<feature type="region of interest" description="Disordered" evidence="9">
    <location>
        <begin position="873"/>
        <end position="913"/>
    </location>
</feature>
<evidence type="ECO:0000313" key="12">
    <source>
        <dbReference type="EMBL" id="URE07860.1"/>
    </source>
</evidence>
<evidence type="ECO:0000256" key="8">
    <source>
        <dbReference type="SAM" id="Coils"/>
    </source>
</evidence>
<feature type="domain" description="BZIP" evidence="11">
    <location>
        <begin position="1057"/>
        <end position="1072"/>
    </location>
</feature>
<feature type="transmembrane region" description="Helical" evidence="10">
    <location>
        <begin position="438"/>
        <end position="460"/>
    </location>
</feature>
<dbReference type="InterPro" id="IPR032880">
    <property type="entry name" value="CSC1/OSCA1-like_N"/>
</dbReference>
<feature type="transmembrane region" description="Helical" evidence="10">
    <location>
        <begin position="388"/>
        <end position="408"/>
    </location>
</feature>
<dbReference type="GO" id="GO:0005227">
    <property type="term" value="F:calcium-activated cation channel activity"/>
    <property type="evidence" value="ECO:0007669"/>
    <property type="project" value="InterPro"/>
</dbReference>
<dbReference type="SMART" id="SM00338">
    <property type="entry name" value="BRLZ"/>
    <property type="match status" value="1"/>
</dbReference>
<gene>
    <name evidence="12" type="ORF">MUK42_21532</name>
</gene>
<evidence type="ECO:0000256" key="7">
    <source>
        <dbReference type="ARBA" id="ARBA00023303"/>
    </source>
</evidence>
<accession>A0A9E7G539</accession>
<sequence>MASAAPPPYPDDPAAAWYGSIQYLLNISAAGAASCLLLFLVVKLRSDHRRSPGLSALVSKLLAVYHATTAQIALHCGADAAQFLLIERASFAILLAVALVALCAGLPLNLWAGSAPLADQFARTTISHIRPGSPLLWLPFLLAAIVVAIAHVGISRMEDDLRITRFRDGNRHPSDPNSGSISMFTVMVQGIPKSLAANKAQLEEYFQHRYPGKVYRVIVPFDLCTLEYLAAKWTKVHNEISSLEARIGTRSLSEDDLYGSQLNQHQLWRRAKEAWAMIVGKLGLTKEERLKKLHNLRAVLQTKLLDYKEGRAPGAGIAFIVFKDVYTTNKAVKDLRTERKRRRTGQFFPVMELQLGRNRWRVERAPPAVDIYWNHLGLSKVSLRMRKIAVNGCLLLMLLFCSSPLAVINAMKSAARIINAEAVDNAQLWLTWFEGSSWLGAVILQFLPNVLIFVSMYIIIPSALSYLSKFECHLTVSREQRAALLKMVCFFLVNLILLRAMVESSLEGAILRMGKCYLDGEDCRRIEQYMSASFLTRSCLSSLAFLITSTFLGISFDLLAPVPWIKNILKKFRKNDMVQLVPEENDGYPLEENGEENYLRMPLVSEREDTYGSNGVEEHDLSVYPVNRSFHVPKQTFDFAQYYAFNLTIFALTMIYSLFAPLVVPVGAVYFGYRFVVDKYNFLFVYRARGFPAGNDGKLMDRVLCIMHFCVVLFLLSMLLFFTVQGDSTKLQAIFILGLLLCYKMLPSRIDGFQPSLLEGMQNIDSFVNGQTDYEVFSNLELNWNHSFALSAFKYFIEKLHYQGFLSVVLARPEEGWAWTGLNRVTICQVGPAWALTVPYFTSRGRSIKTASLRLPPLLLPCFRTVDMWRSEQGNHHHGSTNNRVASSSSSSSSSRSSPSSTSSTLLPQAPKRRTMEEVWKDIGLRRLHHRERLLTPLNHHQHHSPTASPSFRAMILQDFLAGPLNRPHAAAKNLPLLPSTMPPTALSLSPRLEIQLRGSDAHGNSNSSSNGCRASFIPPAFSDNMVRPPSPIGLFSFCSKEAMSEGPAACGHLQHKRMIKNRESAARSRARKQASPPILLSVCLNAYINELELEVARLLEEQSRLQKELEELRLAMTAKHSKRNTLRRSSTAPF</sequence>
<evidence type="ECO:0000256" key="3">
    <source>
        <dbReference type="ARBA" id="ARBA00022448"/>
    </source>
</evidence>
<feature type="compositionally biased region" description="Low complexity" evidence="9">
    <location>
        <begin position="887"/>
        <end position="904"/>
    </location>
</feature>
<organism evidence="12 13">
    <name type="scientific">Musa troglodytarum</name>
    <name type="common">fe'i banana</name>
    <dbReference type="NCBI Taxonomy" id="320322"/>
    <lineage>
        <taxon>Eukaryota</taxon>
        <taxon>Viridiplantae</taxon>
        <taxon>Streptophyta</taxon>
        <taxon>Embryophyta</taxon>
        <taxon>Tracheophyta</taxon>
        <taxon>Spermatophyta</taxon>
        <taxon>Magnoliopsida</taxon>
        <taxon>Liliopsida</taxon>
        <taxon>Zingiberales</taxon>
        <taxon>Musaceae</taxon>
        <taxon>Musa</taxon>
    </lineage>
</organism>